<gene>
    <name evidence="2" type="ORF">DES48_11730</name>
</gene>
<sequence length="114" mass="12726">MPTIKPIPKKVLVHEVIYISSQPEEGDGWNDGRSEPKTISNVRVEPTTSMNRSSDSQGVQANHVLFIDRVNSSLFPSVKAGDKFIFNDVEREASSVKGISTFSDEFHHLEIELV</sequence>
<feature type="compositionally biased region" description="Polar residues" evidence="1">
    <location>
        <begin position="37"/>
        <end position="57"/>
    </location>
</feature>
<protein>
    <submittedName>
        <fullName evidence="2">Minor capsid protein</fullName>
    </submittedName>
</protein>
<proteinExistence type="predicted"/>
<reference evidence="2 3" key="1">
    <citation type="submission" date="2018-06" db="EMBL/GenBank/DDBJ databases">
        <title>Genomic Encyclopedia of Type Strains, Phase IV (KMG-IV): sequencing the most valuable type-strain genomes for metagenomic binning, comparative biology and taxonomic classification.</title>
        <authorList>
            <person name="Goeker M."/>
        </authorList>
    </citation>
    <scope>NUCLEOTIDE SEQUENCE [LARGE SCALE GENOMIC DNA]</scope>
    <source>
        <strain evidence="2 3">DSM 15140</strain>
    </source>
</reference>
<dbReference type="EMBL" id="QNRI01000017">
    <property type="protein sequence ID" value="RBO92066.1"/>
    <property type="molecule type" value="Genomic_DNA"/>
</dbReference>
<feature type="region of interest" description="Disordered" evidence="1">
    <location>
        <begin position="23"/>
        <end position="57"/>
    </location>
</feature>
<evidence type="ECO:0000313" key="3">
    <source>
        <dbReference type="Proteomes" id="UP000252254"/>
    </source>
</evidence>
<accession>A0A366DPQ9</accession>
<evidence type="ECO:0000256" key="1">
    <source>
        <dbReference type="SAM" id="MobiDB-lite"/>
    </source>
</evidence>
<keyword evidence="3" id="KW-1185">Reference proteome</keyword>
<comment type="caution">
    <text evidence="2">The sequence shown here is derived from an EMBL/GenBank/DDBJ whole genome shotgun (WGS) entry which is preliminary data.</text>
</comment>
<dbReference type="InterPro" id="IPR019612">
    <property type="entry name" value="Minor_capsid_put"/>
</dbReference>
<dbReference type="AlphaFoldDB" id="A0A366DPQ9"/>
<dbReference type="RefSeq" id="WP_170126249.1">
    <property type="nucleotide sequence ID" value="NZ_BAABQN010000017.1"/>
</dbReference>
<name>A0A366DPQ9_9BACI</name>
<evidence type="ECO:0000313" key="2">
    <source>
        <dbReference type="EMBL" id="RBO92066.1"/>
    </source>
</evidence>
<dbReference type="Pfam" id="PF10665">
    <property type="entry name" value="Minor_capsid_1"/>
    <property type="match status" value="1"/>
</dbReference>
<dbReference type="Proteomes" id="UP000252254">
    <property type="component" value="Unassembled WGS sequence"/>
</dbReference>
<organism evidence="2 3">
    <name type="scientific">Paraliobacillus ryukyuensis</name>
    <dbReference type="NCBI Taxonomy" id="200904"/>
    <lineage>
        <taxon>Bacteria</taxon>
        <taxon>Bacillati</taxon>
        <taxon>Bacillota</taxon>
        <taxon>Bacilli</taxon>
        <taxon>Bacillales</taxon>
        <taxon>Bacillaceae</taxon>
        <taxon>Paraliobacillus</taxon>
    </lineage>
</organism>